<reference evidence="1" key="2">
    <citation type="submission" date="2025-03" db="EMBL/GenBank/DDBJ databases">
        <authorList>
            <consortium name="ELIXIR-Norway"/>
            <consortium name="Elixir Norway"/>
        </authorList>
    </citation>
    <scope>NUCLEOTIDE SEQUENCE</scope>
</reference>
<proteinExistence type="predicted"/>
<dbReference type="EMBL" id="OX596099">
    <property type="protein sequence ID" value="CAM9700564.1"/>
    <property type="molecule type" value="Genomic_DNA"/>
</dbReference>
<reference evidence="1" key="1">
    <citation type="submission" date="2023-05" db="EMBL/GenBank/DDBJ databases">
        <authorList>
            <consortium name="ELIXIR-Norway"/>
        </authorList>
    </citation>
    <scope>NUCLEOTIDE SEQUENCE</scope>
</reference>
<evidence type="ECO:0000313" key="2">
    <source>
        <dbReference type="Proteomes" id="UP001162501"/>
    </source>
</evidence>
<evidence type="ECO:0000313" key="1">
    <source>
        <dbReference type="EMBL" id="CAM9700564.1"/>
    </source>
</evidence>
<gene>
    <name evidence="1" type="ORF">MRATA1EN22A_LOCUS6225</name>
</gene>
<sequence length="166" mass="17133">MSTVSPRPPALMASQQHPTHALPEQPGPRSQPHRGSLLPGDKQPEVEGSGRGHREEGLRPGSGPAGAPETWERASGPLSAPRLGAEQESVESTHGTSPRPFGALDVRLCGCIAGGDPGLGTVLSPCPGLVRSSQEQACWANGEGHELGLLNPVLWGLRSAEAAPLS</sequence>
<name>A0AC59YI61_RANTA</name>
<dbReference type="Proteomes" id="UP001162501">
    <property type="component" value="Chromosome 15"/>
</dbReference>
<organism evidence="1 2">
    <name type="scientific">Rangifer tarandus platyrhynchus</name>
    <name type="common">Svalbard reindeer</name>
    <dbReference type="NCBI Taxonomy" id="3082113"/>
    <lineage>
        <taxon>Eukaryota</taxon>
        <taxon>Metazoa</taxon>
        <taxon>Chordata</taxon>
        <taxon>Craniata</taxon>
        <taxon>Vertebrata</taxon>
        <taxon>Euteleostomi</taxon>
        <taxon>Mammalia</taxon>
        <taxon>Eutheria</taxon>
        <taxon>Laurasiatheria</taxon>
        <taxon>Artiodactyla</taxon>
        <taxon>Ruminantia</taxon>
        <taxon>Pecora</taxon>
        <taxon>Cervidae</taxon>
        <taxon>Odocoileinae</taxon>
        <taxon>Rangifer</taxon>
    </lineage>
</organism>
<protein>
    <submittedName>
        <fullName evidence="1">Uncharacterized protein</fullName>
    </submittedName>
</protein>
<accession>A0AC59YI61</accession>